<sequence>MAAALDLFAAGADRLVYSEALDLTLASLRAYGPLHRHWTVAWSGGKDSTATLTLLIHLIESGQLPRPETLTVYYADTRMELVPLAIAAAETMRQLARFPWIRVRVVTAPLDKRFLVYILGRGVPPPNNNTLRWCTRQIKVDPMAAAIAADLDGREDPDLAEAMAEQLIGHNGGPVLADGPEEPAPETRDTVLMITGVRQGESAMRDRRIEMSCGRDGAECGQGWYQLAVPEAKGVRGRIFTLAPLLHWRVCHVWDWLRIYAPADQYGGWSTAMVADAYGGDEAEELAARTGCLCCPLASKDKALDKIIRHPSWSYLAPLKRLREIYRRLRLPANRLRKPGAEILKNGKTAKNPQRLGPITLPVRLDVLEEILGIQAEVNAAATAGGWPPVDILNTEEEARIRALIAAGTWPDKWAGDEPTGDVPLDAVYPDGSVQPLLT</sequence>
<proteinExistence type="predicted"/>
<evidence type="ECO:0000313" key="2">
    <source>
        <dbReference type="EMBL" id="BAQ44347.1"/>
    </source>
</evidence>
<dbReference type="STRING" id="270351.Maq22A_c04680"/>
<dbReference type="InterPro" id="IPR002500">
    <property type="entry name" value="PAPS_reduct_dom"/>
</dbReference>
<dbReference type="SUPFAM" id="SSF52402">
    <property type="entry name" value="Adenine nucleotide alpha hydrolases-like"/>
    <property type="match status" value="1"/>
</dbReference>
<dbReference type="InterPro" id="IPR050128">
    <property type="entry name" value="Sulfate_adenylyltrnsfr_sub2"/>
</dbReference>
<dbReference type="PATRIC" id="fig|270351.10.peg.906"/>
<feature type="domain" description="Phosphoadenosine phosphosulphate reductase" evidence="1">
    <location>
        <begin position="39"/>
        <end position="258"/>
    </location>
</feature>
<dbReference type="PANTHER" id="PTHR43196:SF2">
    <property type="entry name" value="PHOSPHOADENOSINE PHOSPHOSULFATE REDUCTASE"/>
    <property type="match status" value="1"/>
</dbReference>
<dbReference type="KEGG" id="maqu:Maq22A_c04680"/>
<gene>
    <name evidence="2" type="ORF">Maq22A_c04680</name>
</gene>
<evidence type="ECO:0000313" key="3">
    <source>
        <dbReference type="Proteomes" id="UP000061432"/>
    </source>
</evidence>
<organism evidence="2 3">
    <name type="scientific">Methylobacterium aquaticum</name>
    <dbReference type="NCBI Taxonomy" id="270351"/>
    <lineage>
        <taxon>Bacteria</taxon>
        <taxon>Pseudomonadati</taxon>
        <taxon>Pseudomonadota</taxon>
        <taxon>Alphaproteobacteria</taxon>
        <taxon>Hyphomicrobiales</taxon>
        <taxon>Methylobacteriaceae</taxon>
        <taxon>Methylobacterium</taxon>
    </lineage>
</organism>
<dbReference type="AlphaFoldDB" id="A0A0C6FBY9"/>
<name>A0A0C6FBY9_9HYPH</name>
<dbReference type="EMBL" id="AP014704">
    <property type="protein sequence ID" value="BAQ44347.1"/>
    <property type="molecule type" value="Genomic_DNA"/>
</dbReference>
<accession>A0A0C6FBY9</accession>
<dbReference type="Gene3D" id="3.40.50.620">
    <property type="entry name" value="HUPs"/>
    <property type="match status" value="1"/>
</dbReference>
<dbReference type="PANTHER" id="PTHR43196">
    <property type="entry name" value="SULFATE ADENYLYLTRANSFERASE SUBUNIT 2"/>
    <property type="match status" value="1"/>
</dbReference>
<evidence type="ECO:0000259" key="1">
    <source>
        <dbReference type="Pfam" id="PF01507"/>
    </source>
</evidence>
<dbReference type="Proteomes" id="UP000061432">
    <property type="component" value="Chromosome"/>
</dbReference>
<dbReference type="Pfam" id="PF01507">
    <property type="entry name" value="PAPS_reduct"/>
    <property type="match status" value="1"/>
</dbReference>
<reference evidence="2 3" key="1">
    <citation type="journal article" date="2015" name="Genome Announc.">
        <title>Complete Genome Sequence of Methylobacterium aquaticum Strain 22A, Isolated from Racomitrium japonicum Moss.</title>
        <authorList>
            <person name="Tani A."/>
            <person name="Ogura Y."/>
            <person name="Hayashi T."/>
            <person name="Kimbara K."/>
        </authorList>
    </citation>
    <scope>NUCLEOTIDE SEQUENCE [LARGE SCALE GENOMIC DNA]</scope>
    <source>
        <strain evidence="2 3">MA-22A</strain>
    </source>
</reference>
<dbReference type="RefSeq" id="WP_060845875.1">
    <property type="nucleotide sequence ID" value="NZ_AP014704.1"/>
</dbReference>
<protein>
    <submittedName>
        <fullName evidence="2">Phosphoadenosine phosphosulfate reductase</fullName>
    </submittedName>
</protein>
<dbReference type="GO" id="GO:0003824">
    <property type="term" value="F:catalytic activity"/>
    <property type="evidence" value="ECO:0007669"/>
    <property type="project" value="InterPro"/>
</dbReference>
<reference evidence="3" key="2">
    <citation type="submission" date="2015-01" db="EMBL/GenBank/DDBJ databases">
        <title>Complete genome sequence of Methylobacterium aquaticum strain 22A.</title>
        <authorList>
            <person name="Tani A."/>
            <person name="Ogura Y."/>
            <person name="Hayashi T."/>
        </authorList>
    </citation>
    <scope>NUCLEOTIDE SEQUENCE [LARGE SCALE GENOMIC DNA]</scope>
    <source>
        <strain evidence="3">MA-22A</strain>
    </source>
</reference>
<dbReference type="OrthoDB" id="9774475at2"/>
<dbReference type="InterPro" id="IPR014729">
    <property type="entry name" value="Rossmann-like_a/b/a_fold"/>
</dbReference>